<evidence type="ECO:0000313" key="1">
    <source>
        <dbReference type="EMBL" id="QQO97026.1"/>
    </source>
</evidence>
<gene>
    <name evidence="1" type="ORF">Nekkels1_26</name>
</gene>
<evidence type="ECO:0000313" key="2">
    <source>
        <dbReference type="Proteomes" id="UP000693689"/>
    </source>
</evidence>
<reference evidence="1 2" key="1">
    <citation type="submission" date="2020-07" db="EMBL/GenBank/DDBJ databases">
        <title>Highly diverse flavobacterial phages as mortality factor during North Sea spring blooms.</title>
        <authorList>
            <person name="Bartlau N."/>
            <person name="Wichels A."/>
            <person name="Krohne G."/>
            <person name="Adriaenssens E.M."/>
            <person name="Heins A."/>
            <person name="Fuchs B.M."/>
            <person name="Amann R."/>
            <person name="Moraru C."/>
        </authorList>
    </citation>
    <scope>NUCLEOTIDE SEQUENCE [LARGE SCALE GENOMIC DNA]</scope>
</reference>
<sequence length="110" mass="13128">MTTEEFRISKDYGFDYFKELTDTGIKPNYVNIEKFAKEYHEHISKSKITTDDYGKEFVVNRNDLVEIEEGTVVILLEINSNGRHEFMNESNEIYYLDYESVKRKNKSHEK</sequence>
<organism evidence="1 2">
    <name type="scientific">Cellulophaga phage Nekkels_1</name>
    <dbReference type="NCBI Taxonomy" id="2745692"/>
    <lineage>
        <taxon>Viruses</taxon>
        <taxon>Duplodnaviria</taxon>
        <taxon>Heunggongvirae</taxon>
        <taxon>Uroviricota</taxon>
        <taxon>Caudoviricetes</taxon>
        <taxon>Assiduviridae</taxon>
        <taxon>Nekkelsvirus</taxon>
        <taxon>Nekkelsvirus Nekkels</taxon>
    </lineage>
</organism>
<accession>A0A8E4UXG0</accession>
<protein>
    <submittedName>
        <fullName evidence="1">Uncharacterized protein</fullName>
    </submittedName>
</protein>
<keyword evidence="2" id="KW-1185">Reference proteome</keyword>
<proteinExistence type="predicted"/>
<dbReference type="EMBL" id="MT732443">
    <property type="protein sequence ID" value="QQO97026.1"/>
    <property type="molecule type" value="Genomic_DNA"/>
</dbReference>
<name>A0A8E4UXG0_9CAUD</name>
<dbReference type="Proteomes" id="UP000693689">
    <property type="component" value="Segment"/>
</dbReference>